<dbReference type="Gene3D" id="3.80.10.10">
    <property type="entry name" value="Ribonuclease Inhibitor"/>
    <property type="match status" value="3"/>
</dbReference>
<dbReference type="Gene3D" id="1.20.5.4130">
    <property type="match status" value="1"/>
</dbReference>
<dbReference type="InterPro" id="IPR058922">
    <property type="entry name" value="WHD_DRP"/>
</dbReference>
<evidence type="ECO:0000259" key="9">
    <source>
        <dbReference type="Pfam" id="PF23598"/>
    </source>
</evidence>
<dbReference type="SUPFAM" id="SSF52047">
    <property type="entry name" value="RNI-like"/>
    <property type="match status" value="1"/>
</dbReference>
<organism evidence="11 12">
    <name type="scientific">Gossypium laxum</name>
    <dbReference type="NCBI Taxonomy" id="34288"/>
    <lineage>
        <taxon>Eukaryota</taxon>
        <taxon>Viridiplantae</taxon>
        <taxon>Streptophyta</taxon>
        <taxon>Embryophyta</taxon>
        <taxon>Tracheophyta</taxon>
        <taxon>Spermatophyta</taxon>
        <taxon>Magnoliopsida</taxon>
        <taxon>eudicotyledons</taxon>
        <taxon>Gunneridae</taxon>
        <taxon>Pentapetalae</taxon>
        <taxon>rosids</taxon>
        <taxon>malvids</taxon>
        <taxon>Malvales</taxon>
        <taxon>Malvaceae</taxon>
        <taxon>Malvoideae</taxon>
        <taxon>Gossypium</taxon>
    </lineage>
</organism>
<evidence type="ECO:0000259" key="6">
    <source>
        <dbReference type="Pfam" id="PF00931"/>
    </source>
</evidence>
<feature type="domain" description="NB-ARC" evidence="6">
    <location>
        <begin position="168"/>
        <end position="338"/>
    </location>
</feature>
<feature type="domain" description="Disease resistance R13L4/SHOC-2-like LRR" evidence="9">
    <location>
        <begin position="561"/>
        <end position="882"/>
    </location>
</feature>
<dbReference type="InterPro" id="IPR006553">
    <property type="entry name" value="Leu-rich_rpt_Cys-con_subtyp"/>
</dbReference>
<dbReference type="InterPro" id="IPR041118">
    <property type="entry name" value="Rx_N"/>
</dbReference>
<dbReference type="InterPro" id="IPR027417">
    <property type="entry name" value="P-loop_NTPase"/>
</dbReference>
<feature type="non-terminal residue" evidence="11">
    <location>
        <position position="1"/>
    </location>
</feature>
<dbReference type="GO" id="GO:0043531">
    <property type="term" value="F:ADP binding"/>
    <property type="evidence" value="ECO:0007669"/>
    <property type="project" value="InterPro"/>
</dbReference>
<keyword evidence="4" id="KW-0611">Plant defense</keyword>
<feature type="domain" description="R13L1/DRL21-like LRR repeat region" evidence="10">
    <location>
        <begin position="1058"/>
        <end position="1120"/>
    </location>
</feature>
<reference evidence="11 12" key="1">
    <citation type="journal article" date="2019" name="Genome Biol. Evol.">
        <title>Insights into the evolution of the New World diploid cottons (Gossypium, subgenus Houzingenia) based on genome sequencing.</title>
        <authorList>
            <person name="Grover C.E."/>
            <person name="Arick M.A. 2nd"/>
            <person name="Thrash A."/>
            <person name="Conover J.L."/>
            <person name="Sanders W.S."/>
            <person name="Peterson D.G."/>
            <person name="Frelichowski J.E."/>
            <person name="Scheffler J.A."/>
            <person name="Scheffler B.E."/>
            <person name="Wendel J.F."/>
        </authorList>
    </citation>
    <scope>NUCLEOTIDE SEQUENCE [LARGE SCALE GENOMIC DNA]</scope>
    <source>
        <strain evidence="11">4</strain>
        <tissue evidence="11">Leaf</tissue>
    </source>
</reference>
<protein>
    <recommendedName>
        <fullName evidence="13">Disease resistance protein RGA3</fullName>
    </recommendedName>
</protein>
<dbReference type="Gene3D" id="1.10.8.430">
    <property type="entry name" value="Helical domain of apoptotic protease-activating factors"/>
    <property type="match status" value="1"/>
</dbReference>
<feature type="domain" description="Disease resistance N-terminal" evidence="7">
    <location>
        <begin position="10"/>
        <end position="92"/>
    </location>
</feature>
<dbReference type="GO" id="GO:0051707">
    <property type="term" value="P:response to other organism"/>
    <property type="evidence" value="ECO:0007669"/>
    <property type="project" value="UniProtKB-ARBA"/>
</dbReference>
<evidence type="ECO:0000313" key="12">
    <source>
        <dbReference type="Proteomes" id="UP000593574"/>
    </source>
</evidence>
<proteinExistence type="predicted"/>
<dbReference type="PANTHER" id="PTHR36766">
    <property type="entry name" value="PLANT BROAD-SPECTRUM MILDEW RESISTANCE PROTEIN RPW8"/>
    <property type="match status" value="1"/>
</dbReference>
<dbReference type="CDD" id="cd14798">
    <property type="entry name" value="RX-CC_like"/>
    <property type="match status" value="1"/>
</dbReference>
<dbReference type="Pfam" id="PF23559">
    <property type="entry name" value="WHD_DRP"/>
    <property type="match status" value="1"/>
</dbReference>
<dbReference type="FunFam" id="3.40.50.300:FF:001091">
    <property type="entry name" value="Probable disease resistance protein At1g61300"/>
    <property type="match status" value="1"/>
</dbReference>
<keyword evidence="1" id="KW-0433">Leucine-rich repeat</keyword>
<evidence type="ECO:0000256" key="1">
    <source>
        <dbReference type="ARBA" id="ARBA00022614"/>
    </source>
</evidence>
<keyword evidence="2" id="KW-0677">Repeat</keyword>
<dbReference type="InterPro" id="IPR002182">
    <property type="entry name" value="NB-ARC"/>
</dbReference>
<dbReference type="Gene3D" id="3.40.50.300">
    <property type="entry name" value="P-loop containing nucleotide triphosphate hydrolases"/>
    <property type="match status" value="1"/>
</dbReference>
<dbReference type="InterPro" id="IPR055414">
    <property type="entry name" value="LRR_R13L4/SHOC2-like"/>
</dbReference>
<sequence length="1163" mass="131726">MADVIVSPLLQVVFEKLANPLINEIANRLGLKKEVKKLQRILFIIQAVLADAEEQQLTNKALTIWLTELKEVAYEMEDLLDEFSLQSIQYRDHSTIAQQVRSFIPSLVKAADCIDLLPRLKQIKETLQVLAEEMSGFNLSNKGIRKRGVRQTGSFIVESEVFGREKDKVRVIEELLSSHNEFSMGDVSVVSIIGLGGIGKTTLGQLVYNNPIVVSYFDLKIWVCVNDDFDVGKIMVSIIESVSKSRCDVLGMDVLQLRLQELLLGKRYLLVLDDVWNEDDVEWEKLRMSLRNGVEGSRIVVTTRSKKVALIMESVYTHQLEGLSDDDCWGLFKQRAFGSNGKEHHNLFPIGKQIVKKCGGVPLAAKTLGSLMRFKRNEREWLIVQESDLWDVSQTENGILPALRLSYSHLPSHLKACFAYCAIFPKNYIIKREKLIQLWIAAGVIQSPEGRRSLEYLGNEYFEDLVWMFFFQDVQRSGSGYITHCKMHDLIHDLAQSIVGHEFKRLEHDNMTEDLSEVRHSTVVCNFNLYTVPEALYAAKKLRSLLLLLPKGDLGEVPSEIFSSFRLLRVLDLSGSGIKKLHDSISSTIFLRYLDISNTHIENLPEGICNLRNLQVLNLSDCYNLTALPCDIVKLYKLRHLMINGCERLITMPPWIGKLEYLRTLHTFIVGKGEGQHLNQLQNLNLGGELNIRQLQNVRDATEAMEANLIGKRNLQSLSLCWESDVNSLNDSISNDDWLEVLNHLQPHQFLEKLSIRGYQGIYLPRWMTVQKPNIIELKLISCHRCKYLPLLGELPCLKVLYLQGMEAVKNIGAEFYGESTGRPFPSLEVLTLIDFPSLEFWWGFNRREEFPSLVKLTIKKCSKLQNMPWMPSLQHLELHSCNEMVLRSAANLTSLSTLVVADFVEHLIFLEKLLQNNPLLMSLKISSCPKLHSIPPSLGKLTSLKSLAICWCEQLQSLPRGLQNLTLLESLEIIECPNLVSLSKDIQGLRSLRSLSIEMCSNLKSLPMELQFLTALEHLTIMYCPNLASLPDSFQHLSSLKSLSILNCPELKCLPSGLQYVSSMQNLEIRSCPGLLALPEWIAELPSLRSLALSDCHNLSSLPSGLQSVVSLQHLSILECPALEERCRKDIGEDWPKMGNCNCLLINVVEARPTSSAMDDVL</sequence>
<evidence type="ECO:0008006" key="13">
    <source>
        <dbReference type="Google" id="ProtNLM"/>
    </source>
</evidence>
<dbReference type="SUPFAM" id="SSF52540">
    <property type="entry name" value="P-loop containing nucleoside triphosphate hydrolases"/>
    <property type="match status" value="1"/>
</dbReference>
<dbReference type="Gene3D" id="1.10.10.10">
    <property type="entry name" value="Winged helix-like DNA-binding domain superfamily/Winged helix DNA-binding domain"/>
    <property type="match status" value="1"/>
</dbReference>
<comment type="caution">
    <text evidence="11">The sequence shown here is derived from an EMBL/GenBank/DDBJ whole genome shotgun (WGS) entry which is preliminary data.</text>
</comment>
<dbReference type="InterPro" id="IPR056789">
    <property type="entry name" value="LRR_R13L1-DRL21"/>
</dbReference>
<dbReference type="Pfam" id="PF23598">
    <property type="entry name" value="LRR_14"/>
    <property type="match status" value="1"/>
</dbReference>
<dbReference type="Proteomes" id="UP000593574">
    <property type="component" value="Unassembled WGS sequence"/>
</dbReference>
<name>A0A7J9AEE1_9ROSI</name>
<evidence type="ECO:0000256" key="3">
    <source>
        <dbReference type="ARBA" id="ARBA00022741"/>
    </source>
</evidence>
<dbReference type="SMART" id="SM00367">
    <property type="entry name" value="LRR_CC"/>
    <property type="match status" value="4"/>
</dbReference>
<evidence type="ECO:0000259" key="8">
    <source>
        <dbReference type="Pfam" id="PF23559"/>
    </source>
</evidence>
<evidence type="ECO:0000259" key="10">
    <source>
        <dbReference type="Pfam" id="PF25019"/>
    </source>
</evidence>
<dbReference type="AlphaFoldDB" id="A0A7J9AEE1"/>
<dbReference type="EMBL" id="JABEZV010000010">
    <property type="protein sequence ID" value="MBA0722355.1"/>
    <property type="molecule type" value="Genomic_DNA"/>
</dbReference>
<dbReference type="PANTHER" id="PTHR36766:SF59">
    <property type="entry name" value="DISEASE RESISTANCE PROTEIN RGA2-LIKE"/>
    <property type="match status" value="1"/>
</dbReference>
<dbReference type="Pfam" id="PF18052">
    <property type="entry name" value="Rx_N"/>
    <property type="match status" value="1"/>
</dbReference>
<evidence type="ECO:0000256" key="4">
    <source>
        <dbReference type="ARBA" id="ARBA00022821"/>
    </source>
</evidence>
<evidence type="ECO:0000313" key="11">
    <source>
        <dbReference type="EMBL" id="MBA0722355.1"/>
    </source>
</evidence>
<dbReference type="InterPro" id="IPR032675">
    <property type="entry name" value="LRR_dom_sf"/>
</dbReference>
<dbReference type="Pfam" id="PF00931">
    <property type="entry name" value="NB-ARC"/>
    <property type="match status" value="1"/>
</dbReference>
<keyword evidence="12" id="KW-1185">Reference proteome</keyword>
<evidence type="ECO:0000256" key="2">
    <source>
        <dbReference type="ARBA" id="ARBA00022737"/>
    </source>
</evidence>
<keyword evidence="5" id="KW-0067">ATP-binding</keyword>
<keyword evidence="3" id="KW-0547">Nucleotide-binding</keyword>
<feature type="domain" description="Disease resistance protein winged helix" evidence="8">
    <location>
        <begin position="423"/>
        <end position="495"/>
    </location>
</feature>
<gene>
    <name evidence="11" type="ORF">Golax_003038</name>
</gene>
<dbReference type="GO" id="GO:0005524">
    <property type="term" value="F:ATP binding"/>
    <property type="evidence" value="ECO:0007669"/>
    <property type="project" value="UniProtKB-KW"/>
</dbReference>
<evidence type="ECO:0000259" key="7">
    <source>
        <dbReference type="Pfam" id="PF18052"/>
    </source>
</evidence>
<dbReference type="InterPro" id="IPR038005">
    <property type="entry name" value="RX-like_CC"/>
</dbReference>
<dbReference type="FunFam" id="1.10.10.10:FF:000322">
    <property type="entry name" value="Probable disease resistance protein At1g63360"/>
    <property type="match status" value="1"/>
</dbReference>
<dbReference type="GO" id="GO:0006952">
    <property type="term" value="P:defense response"/>
    <property type="evidence" value="ECO:0007669"/>
    <property type="project" value="UniProtKB-KW"/>
</dbReference>
<dbReference type="InterPro" id="IPR042197">
    <property type="entry name" value="Apaf_helical"/>
</dbReference>
<dbReference type="SUPFAM" id="SSF52058">
    <property type="entry name" value="L domain-like"/>
    <property type="match status" value="1"/>
</dbReference>
<accession>A0A7J9AEE1</accession>
<evidence type="ECO:0000256" key="5">
    <source>
        <dbReference type="ARBA" id="ARBA00022840"/>
    </source>
</evidence>
<dbReference type="InterPro" id="IPR036388">
    <property type="entry name" value="WH-like_DNA-bd_sf"/>
</dbReference>
<dbReference type="Pfam" id="PF25019">
    <property type="entry name" value="LRR_R13L1-DRL21"/>
    <property type="match status" value="1"/>
</dbReference>
<dbReference type="PRINTS" id="PR00364">
    <property type="entry name" value="DISEASERSIST"/>
</dbReference>